<gene>
    <name evidence="1" type="ORF">GCM10010991_35970</name>
</gene>
<dbReference type="RefSeq" id="WP_146284540.1">
    <property type="nucleotide sequence ID" value="NZ_BMLP01000013.1"/>
</dbReference>
<evidence type="ECO:0000313" key="1">
    <source>
        <dbReference type="EMBL" id="GGO38525.1"/>
    </source>
</evidence>
<sequence length="170" mass="18487">MTNFGDSISIFVSEGHSPAEAAFTVLLARLGELCAAERDVVGLPDGDPAFDAWLSEAELAREAAMAAAEAVILAWTETPADLRFRGVALNFEALLLTDDGGRYNRLALGLLRERLFWTVPGPGPRAERSRALLRAFRKQFLRLLTLPDYAPDHVPAPLPAEFAAPQPFDA</sequence>
<proteinExistence type="predicted"/>
<dbReference type="AlphaFoldDB" id="A0A917YPG1"/>
<name>A0A917YPG1_9RHOB</name>
<reference evidence="1 2" key="1">
    <citation type="journal article" date="2014" name="Int. J. Syst. Evol. Microbiol.">
        <title>Complete genome sequence of Corynebacterium casei LMG S-19264T (=DSM 44701T), isolated from a smear-ripened cheese.</title>
        <authorList>
            <consortium name="US DOE Joint Genome Institute (JGI-PGF)"/>
            <person name="Walter F."/>
            <person name="Albersmeier A."/>
            <person name="Kalinowski J."/>
            <person name="Ruckert C."/>
        </authorList>
    </citation>
    <scope>NUCLEOTIDE SEQUENCE [LARGE SCALE GENOMIC DNA]</scope>
    <source>
        <strain evidence="1 2">CGMCC 1.7029</strain>
    </source>
</reference>
<dbReference type="EMBL" id="BMLP01000013">
    <property type="protein sequence ID" value="GGO38525.1"/>
    <property type="molecule type" value="Genomic_DNA"/>
</dbReference>
<dbReference type="Proteomes" id="UP000598196">
    <property type="component" value="Unassembled WGS sequence"/>
</dbReference>
<evidence type="ECO:0000313" key="2">
    <source>
        <dbReference type="Proteomes" id="UP000598196"/>
    </source>
</evidence>
<keyword evidence="2" id="KW-1185">Reference proteome</keyword>
<accession>A0A917YPG1</accession>
<comment type="caution">
    <text evidence="1">The sequence shown here is derived from an EMBL/GenBank/DDBJ whole genome shotgun (WGS) entry which is preliminary data.</text>
</comment>
<organism evidence="1 2">
    <name type="scientific">Gemmobacter aquaticus</name>
    <dbReference type="NCBI Taxonomy" id="490185"/>
    <lineage>
        <taxon>Bacteria</taxon>
        <taxon>Pseudomonadati</taxon>
        <taxon>Pseudomonadota</taxon>
        <taxon>Alphaproteobacteria</taxon>
        <taxon>Rhodobacterales</taxon>
        <taxon>Paracoccaceae</taxon>
        <taxon>Gemmobacter</taxon>
    </lineage>
</organism>
<protein>
    <submittedName>
        <fullName evidence="1">Uncharacterized protein</fullName>
    </submittedName>
</protein>